<comment type="caution">
    <text evidence="3">The sequence shown here is derived from an EMBL/GenBank/DDBJ whole genome shotgun (WGS) entry which is preliminary data.</text>
</comment>
<sequence>MGNGTKQVFEDRMCWMTVGTAVRLGYLQGLEQLSMHPDDMEEKSVDDPARGKVVWAYCFCLERQISIRVGKAFWLRSPGLTYQHQHFDPSEDFPQLREIPGIQDNYAAYLQCLMQITQALTNAHDLLYPSKSRSIALAKAEQYYKHIDEFGESLMGCVDARFIIEAINAAADILRLAIGRLQPSKALSYLPLRYFLYFCHAGVFLLKAAIIVPLPPSQKRAILRLIRALIKCMSTASSDPRHPGVRYSFALERLLGRIYRNQELQSLGVTRPPSPRMGTDMNVNSTEPANINSRNHGRDLSPLLGSKESPFVAERPLQDLAADIDALFDFAPDDPGVNLQLPAGDSDLSAILPSSDIFAPLFSNYDQDFWEPFTPTTLG</sequence>
<evidence type="ECO:0000313" key="3">
    <source>
        <dbReference type="EMBL" id="KAK5061941.1"/>
    </source>
</evidence>
<proteinExistence type="predicted"/>
<protein>
    <recommendedName>
        <fullName evidence="2">Xylanolytic transcriptional activator regulatory domain-containing protein</fullName>
    </recommendedName>
</protein>
<dbReference type="InterPro" id="IPR052780">
    <property type="entry name" value="AAA_Catabolism_Regulators"/>
</dbReference>
<dbReference type="PANTHER" id="PTHR31644">
    <property type="entry name" value="TRANSCRIPTIONAL ACTIVATOR ARO80-RELATED"/>
    <property type="match status" value="1"/>
</dbReference>
<dbReference type="CDD" id="cd12148">
    <property type="entry name" value="fungal_TF_MHR"/>
    <property type="match status" value="1"/>
</dbReference>
<gene>
    <name evidence="3" type="ORF">LTR69_005125</name>
</gene>
<dbReference type="EMBL" id="JAVRRF010000009">
    <property type="protein sequence ID" value="KAK5061941.1"/>
    <property type="molecule type" value="Genomic_DNA"/>
</dbReference>
<evidence type="ECO:0000259" key="2">
    <source>
        <dbReference type="SMART" id="SM00906"/>
    </source>
</evidence>
<dbReference type="SMART" id="SM00906">
    <property type="entry name" value="Fungal_trans"/>
    <property type="match status" value="1"/>
</dbReference>
<dbReference type="InterPro" id="IPR007219">
    <property type="entry name" value="XnlR_reg_dom"/>
</dbReference>
<keyword evidence="4" id="KW-1185">Reference proteome</keyword>
<reference evidence="3 4" key="1">
    <citation type="submission" date="2023-08" db="EMBL/GenBank/DDBJ databases">
        <title>Black Yeasts Isolated from many extreme environments.</title>
        <authorList>
            <person name="Coleine C."/>
            <person name="Stajich J.E."/>
            <person name="Selbmann L."/>
        </authorList>
    </citation>
    <scope>NUCLEOTIDE SEQUENCE [LARGE SCALE GENOMIC DNA]</scope>
    <source>
        <strain evidence="3 4">CCFEE 6328</strain>
    </source>
</reference>
<organism evidence="3 4">
    <name type="scientific">Exophiala sideris</name>
    <dbReference type="NCBI Taxonomy" id="1016849"/>
    <lineage>
        <taxon>Eukaryota</taxon>
        <taxon>Fungi</taxon>
        <taxon>Dikarya</taxon>
        <taxon>Ascomycota</taxon>
        <taxon>Pezizomycotina</taxon>
        <taxon>Eurotiomycetes</taxon>
        <taxon>Chaetothyriomycetidae</taxon>
        <taxon>Chaetothyriales</taxon>
        <taxon>Herpotrichiellaceae</taxon>
        <taxon>Exophiala</taxon>
    </lineage>
</organism>
<dbReference type="Proteomes" id="UP001345691">
    <property type="component" value="Unassembled WGS sequence"/>
</dbReference>
<keyword evidence="1" id="KW-0539">Nucleus</keyword>
<evidence type="ECO:0000256" key="1">
    <source>
        <dbReference type="ARBA" id="ARBA00023242"/>
    </source>
</evidence>
<dbReference type="PANTHER" id="PTHR31644:SF1">
    <property type="entry name" value="ZN(II)2CYS6 TRANSCRIPTION FACTOR (EUROFUNG)"/>
    <property type="match status" value="1"/>
</dbReference>
<feature type="domain" description="Xylanolytic transcriptional activator regulatory" evidence="2">
    <location>
        <begin position="14"/>
        <end position="93"/>
    </location>
</feature>
<evidence type="ECO:0000313" key="4">
    <source>
        <dbReference type="Proteomes" id="UP001345691"/>
    </source>
</evidence>
<accession>A0ABR0JDA0</accession>
<name>A0ABR0JDA0_9EURO</name>